<gene>
    <name evidence="1" type="ORF">K457DRAFT_1108727</name>
</gene>
<dbReference type="AlphaFoldDB" id="A0A197JEZ3"/>
<evidence type="ECO:0000313" key="2">
    <source>
        <dbReference type="Proteomes" id="UP000078512"/>
    </source>
</evidence>
<reference evidence="1 2" key="1">
    <citation type="submission" date="2016-05" db="EMBL/GenBank/DDBJ databases">
        <title>Genome sequencing reveals origins of a unique bacterial endosymbiosis in the earliest lineages of terrestrial Fungi.</title>
        <authorList>
            <consortium name="DOE Joint Genome Institute"/>
            <person name="Uehling J."/>
            <person name="Gryganskyi A."/>
            <person name="Hameed K."/>
            <person name="Tschaplinski T."/>
            <person name="Misztal P."/>
            <person name="Wu S."/>
            <person name="Desiro A."/>
            <person name="Vande Pol N."/>
            <person name="Du Z.-Y."/>
            <person name="Zienkiewicz A."/>
            <person name="Zienkiewicz K."/>
            <person name="Morin E."/>
            <person name="Tisserant E."/>
            <person name="Splivallo R."/>
            <person name="Hainaut M."/>
            <person name="Henrissat B."/>
            <person name="Ohm R."/>
            <person name="Kuo A."/>
            <person name="Yan J."/>
            <person name="Lipzen A."/>
            <person name="Nolan M."/>
            <person name="Labutti K."/>
            <person name="Barry K."/>
            <person name="Goldstein A."/>
            <person name="Labbe J."/>
            <person name="Schadt C."/>
            <person name="Tuskan G."/>
            <person name="Grigoriev I."/>
            <person name="Martin F."/>
            <person name="Vilgalys R."/>
            <person name="Bonito G."/>
        </authorList>
    </citation>
    <scope>NUCLEOTIDE SEQUENCE [LARGE SCALE GENOMIC DNA]</scope>
    <source>
        <strain evidence="1 2">AG-77</strain>
    </source>
</reference>
<dbReference type="EMBL" id="KV442133">
    <property type="protein sequence ID" value="OAQ22994.1"/>
    <property type="molecule type" value="Genomic_DNA"/>
</dbReference>
<organism evidence="1 2">
    <name type="scientific">Linnemannia elongata AG-77</name>
    <dbReference type="NCBI Taxonomy" id="1314771"/>
    <lineage>
        <taxon>Eukaryota</taxon>
        <taxon>Fungi</taxon>
        <taxon>Fungi incertae sedis</taxon>
        <taxon>Mucoromycota</taxon>
        <taxon>Mortierellomycotina</taxon>
        <taxon>Mortierellomycetes</taxon>
        <taxon>Mortierellales</taxon>
        <taxon>Mortierellaceae</taxon>
        <taxon>Linnemannia</taxon>
    </lineage>
</organism>
<evidence type="ECO:0000313" key="1">
    <source>
        <dbReference type="EMBL" id="OAQ22994.1"/>
    </source>
</evidence>
<sequence length="68" mass="7910">MLVFVPFSQFGSMSRRGRESNCKQNFFFLFLSPLPHPTYPHFTIPAYLPSLFFPIAPFHVCVQVLFVL</sequence>
<keyword evidence="2" id="KW-1185">Reference proteome</keyword>
<dbReference type="Proteomes" id="UP000078512">
    <property type="component" value="Unassembled WGS sequence"/>
</dbReference>
<protein>
    <submittedName>
        <fullName evidence="1">Uncharacterized protein</fullName>
    </submittedName>
</protein>
<accession>A0A197JEZ3</accession>
<proteinExistence type="predicted"/>
<name>A0A197JEZ3_9FUNG</name>